<dbReference type="AlphaFoldDB" id="A0AAD9NDL3"/>
<comment type="caution">
    <text evidence="8">The sequence shown here is derived from an EMBL/GenBank/DDBJ whole genome shotgun (WGS) entry which is preliminary data.</text>
</comment>
<evidence type="ECO:0000313" key="8">
    <source>
        <dbReference type="EMBL" id="KAK2164381.1"/>
    </source>
</evidence>
<comment type="subcellular location">
    <subcellularLocation>
        <location evidence="1">Secreted</location>
    </subcellularLocation>
</comment>
<evidence type="ECO:0000256" key="3">
    <source>
        <dbReference type="ARBA" id="ARBA00022514"/>
    </source>
</evidence>
<dbReference type="InterPro" id="IPR008983">
    <property type="entry name" value="Tumour_necrosis_fac-like_dom"/>
</dbReference>
<dbReference type="SUPFAM" id="SSF49842">
    <property type="entry name" value="TNF-like"/>
    <property type="match status" value="1"/>
</dbReference>
<dbReference type="Gene3D" id="2.60.120.40">
    <property type="match status" value="1"/>
</dbReference>
<dbReference type="GO" id="GO:0005615">
    <property type="term" value="C:extracellular space"/>
    <property type="evidence" value="ECO:0007669"/>
    <property type="project" value="UniProtKB-KW"/>
</dbReference>
<keyword evidence="9" id="KW-1185">Reference proteome</keyword>
<keyword evidence="5" id="KW-1015">Disulfide bond</keyword>
<dbReference type="PANTHER" id="PTHR15151:SF24">
    <property type="entry name" value="A PROLIFERATION-INDUCING LIGAND-LIKE PROTEIN-RELATED"/>
    <property type="match status" value="1"/>
</dbReference>
<reference evidence="8" key="1">
    <citation type="journal article" date="2023" name="Mol. Biol. Evol.">
        <title>Third-Generation Sequencing Reveals the Adaptive Role of the Epigenome in Three Deep-Sea Polychaetes.</title>
        <authorList>
            <person name="Perez M."/>
            <person name="Aroh O."/>
            <person name="Sun Y."/>
            <person name="Lan Y."/>
            <person name="Juniper S.K."/>
            <person name="Young C.R."/>
            <person name="Angers B."/>
            <person name="Qian P.Y."/>
        </authorList>
    </citation>
    <scope>NUCLEOTIDE SEQUENCE</scope>
    <source>
        <strain evidence="8">R07B-5</strain>
    </source>
</reference>
<dbReference type="GO" id="GO:0005164">
    <property type="term" value="F:tumor necrosis factor receptor binding"/>
    <property type="evidence" value="ECO:0007669"/>
    <property type="project" value="InterPro"/>
</dbReference>
<evidence type="ECO:0000256" key="2">
    <source>
        <dbReference type="ARBA" id="ARBA00008670"/>
    </source>
</evidence>
<dbReference type="InterPro" id="IPR051748">
    <property type="entry name" value="TNF_Ligand_Superfamily"/>
</dbReference>
<dbReference type="InterPro" id="IPR006052">
    <property type="entry name" value="TNF_dom"/>
</dbReference>
<proteinExistence type="inferred from homology"/>
<protein>
    <recommendedName>
        <fullName evidence="7">THD domain-containing protein</fullName>
    </recommendedName>
</protein>
<keyword evidence="6" id="KW-0325">Glycoprotein</keyword>
<keyword evidence="4" id="KW-0964">Secreted</keyword>
<evidence type="ECO:0000256" key="6">
    <source>
        <dbReference type="ARBA" id="ARBA00023180"/>
    </source>
</evidence>
<evidence type="ECO:0000313" key="9">
    <source>
        <dbReference type="Proteomes" id="UP001209878"/>
    </source>
</evidence>
<sequence length="116" mass="13193">MFSSMFRYNNDTGETLVKEPGLYYIYSQITMSTNALRSGYSIYIDGKAHFTCVCHRSVNSSNEMLQNTCTSSGLVVLSRRQKISLGVESEDLHALMKPRLSFWGMIKLAGFRYVIE</sequence>
<evidence type="ECO:0000256" key="4">
    <source>
        <dbReference type="ARBA" id="ARBA00022525"/>
    </source>
</evidence>
<dbReference type="GO" id="GO:0016020">
    <property type="term" value="C:membrane"/>
    <property type="evidence" value="ECO:0007669"/>
    <property type="project" value="InterPro"/>
</dbReference>
<organism evidence="8 9">
    <name type="scientific">Ridgeia piscesae</name>
    <name type="common">Tubeworm</name>
    <dbReference type="NCBI Taxonomy" id="27915"/>
    <lineage>
        <taxon>Eukaryota</taxon>
        <taxon>Metazoa</taxon>
        <taxon>Spiralia</taxon>
        <taxon>Lophotrochozoa</taxon>
        <taxon>Annelida</taxon>
        <taxon>Polychaeta</taxon>
        <taxon>Sedentaria</taxon>
        <taxon>Canalipalpata</taxon>
        <taxon>Sabellida</taxon>
        <taxon>Siboglinidae</taxon>
        <taxon>Ridgeia</taxon>
    </lineage>
</organism>
<evidence type="ECO:0000259" key="7">
    <source>
        <dbReference type="PROSITE" id="PS50049"/>
    </source>
</evidence>
<dbReference type="Pfam" id="PF00229">
    <property type="entry name" value="TNF"/>
    <property type="match status" value="1"/>
</dbReference>
<keyword evidence="3" id="KW-0202">Cytokine</keyword>
<accession>A0AAD9NDL3</accession>
<dbReference type="EMBL" id="JAODUO010001417">
    <property type="protein sequence ID" value="KAK2164381.1"/>
    <property type="molecule type" value="Genomic_DNA"/>
</dbReference>
<evidence type="ECO:0000256" key="5">
    <source>
        <dbReference type="ARBA" id="ARBA00023157"/>
    </source>
</evidence>
<gene>
    <name evidence="8" type="ORF">NP493_1417g00036</name>
</gene>
<dbReference type="PROSITE" id="PS50049">
    <property type="entry name" value="THD_2"/>
    <property type="match status" value="1"/>
</dbReference>
<dbReference type="GO" id="GO:0005125">
    <property type="term" value="F:cytokine activity"/>
    <property type="evidence" value="ECO:0007669"/>
    <property type="project" value="UniProtKB-KW"/>
</dbReference>
<evidence type="ECO:0000256" key="1">
    <source>
        <dbReference type="ARBA" id="ARBA00004613"/>
    </source>
</evidence>
<name>A0AAD9NDL3_RIDPI</name>
<dbReference type="GO" id="GO:0006955">
    <property type="term" value="P:immune response"/>
    <property type="evidence" value="ECO:0007669"/>
    <property type="project" value="InterPro"/>
</dbReference>
<feature type="domain" description="THD" evidence="7">
    <location>
        <begin position="1"/>
        <end position="108"/>
    </location>
</feature>
<dbReference type="Proteomes" id="UP001209878">
    <property type="component" value="Unassembled WGS sequence"/>
</dbReference>
<comment type="similarity">
    <text evidence="2">Belongs to the tumor necrosis factor family.</text>
</comment>
<dbReference type="PANTHER" id="PTHR15151">
    <property type="entry name" value="PROTEIN EIGER"/>
    <property type="match status" value="1"/>
</dbReference>